<keyword evidence="1" id="KW-0175">Coiled coil</keyword>
<feature type="coiled-coil region" evidence="1">
    <location>
        <begin position="348"/>
        <end position="382"/>
    </location>
</feature>
<name>A0A7S2JS96_9STRA</name>
<dbReference type="EMBL" id="HBGY01001087">
    <property type="protein sequence ID" value="CAD9556108.1"/>
    <property type="molecule type" value="Transcribed_RNA"/>
</dbReference>
<evidence type="ECO:0000256" key="1">
    <source>
        <dbReference type="SAM" id="Coils"/>
    </source>
</evidence>
<feature type="coiled-coil region" evidence="1">
    <location>
        <begin position="91"/>
        <end position="221"/>
    </location>
</feature>
<dbReference type="AlphaFoldDB" id="A0A7S2JS96"/>
<feature type="compositionally biased region" description="Polar residues" evidence="2">
    <location>
        <begin position="1"/>
        <end position="13"/>
    </location>
</feature>
<sequence>MIDQNRNNDSSSLDEQHRNKSLMSPPKSDKKKYSHVTSSGYGQVDWTKIIQGRRNQTAESIRKSLTTGEELLMSHELSQVTNSSFDNAAEIGRLQNESQTMTAELQNTKEDMLRMASFYEKRLNDVEKEVKHVQKISQDKERANTEAMKEFRESTTQHTKGLEKLISDLQVKLSNANEELGRLHLFREVCHVKEEEILGLREENKRLILQQKEEKEKLELQHLDAIGNMQRSMNNTIEETRATARDAAHNNLLGLIQGTPKYMAKISKELCLQLRMMGELQKTLTERDDQVTFLKRENSILRGNVKEYAMQRYRLRISDCQLQDQVSAQRQDIECIKQDHINETDRQRASAEMNEKELSLKLNDLRRKLQEKDKQLTDMKSMAQQIIDQRSSTENLLVKALIQVKEELRLSPLDKDSNDVCKIVFCLTEKKKLIQQLLTTLHR</sequence>
<organism evidence="3">
    <name type="scientific">Leptocylindrus danicus</name>
    <dbReference type="NCBI Taxonomy" id="163516"/>
    <lineage>
        <taxon>Eukaryota</taxon>
        <taxon>Sar</taxon>
        <taxon>Stramenopiles</taxon>
        <taxon>Ochrophyta</taxon>
        <taxon>Bacillariophyta</taxon>
        <taxon>Coscinodiscophyceae</taxon>
        <taxon>Chaetocerotophycidae</taxon>
        <taxon>Leptocylindrales</taxon>
        <taxon>Leptocylindraceae</taxon>
        <taxon>Leptocylindrus</taxon>
    </lineage>
</organism>
<gene>
    <name evidence="3" type="ORF">LDAN0321_LOCUS733</name>
</gene>
<proteinExistence type="predicted"/>
<evidence type="ECO:0000256" key="2">
    <source>
        <dbReference type="SAM" id="MobiDB-lite"/>
    </source>
</evidence>
<dbReference type="PANTHER" id="PTHR14845">
    <property type="entry name" value="COILED-COIL DOMAIN-CONTAINING 166"/>
    <property type="match status" value="1"/>
</dbReference>
<protein>
    <recommendedName>
        <fullName evidence="4">Cilia- and flagella-associated protein 157</fullName>
    </recommendedName>
</protein>
<reference evidence="3" key="1">
    <citation type="submission" date="2021-01" db="EMBL/GenBank/DDBJ databases">
        <authorList>
            <person name="Corre E."/>
            <person name="Pelletier E."/>
            <person name="Niang G."/>
            <person name="Scheremetjew M."/>
            <person name="Finn R."/>
            <person name="Kale V."/>
            <person name="Holt S."/>
            <person name="Cochrane G."/>
            <person name="Meng A."/>
            <person name="Brown T."/>
            <person name="Cohen L."/>
        </authorList>
    </citation>
    <scope>NUCLEOTIDE SEQUENCE</scope>
    <source>
        <strain evidence="3">B650</strain>
    </source>
</reference>
<feature type="region of interest" description="Disordered" evidence="2">
    <location>
        <begin position="1"/>
        <end position="37"/>
    </location>
</feature>
<evidence type="ECO:0000313" key="3">
    <source>
        <dbReference type="EMBL" id="CAD9556108.1"/>
    </source>
</evidence>
<dbReference type="PANTHER" id="PTHR14845:SF0">
    <property type="entry name" value="DUF4515 DOMAIN-CONTAINING PROTEIN"/>
    <property type="match status" value="1"/>
</dbReference>
<evidence type="ECO:0008006" key="4">
    <source>
        <dbReference type="Google" id="ProtNLM"/>
    </source>
</evidence>
<accession>A0A7S2JS96</accession>